<evidence type="ECO:0000313" key="3">
    <source>
        <dbReference type="Proteomes" id="UP001211065"/>
    </source>
</evidence>
<sequence length="104" mass="12172">YIIKNLEYPKKDSGSKYRLRTFYSVIGYFFTTIQFGISLEFYRRFDLLREATLGKYDLELQNLKNGIKSFEPVSIIASVKNVNIPIDNRNDTVKSSKSVRFDDI</sequence>
<evidence type="ECO:0000256" key="1">
    <source>
        <dbReference type="SAM" id="Phobius"/>
    </source>
</evidence>
<reference evidence="2" key="1">
    <citation type="submission" date="2020-05" db="EMBL/GenBank/DDBJ databases">
        <title>Phylogenomic resolution of chytrid fungi.</title>
        <authorList>
            <person name="Stajich J.E."/>
            <person name="Amses K."/>
            <person name="Simmons R."/>
            <person name="Seto K."/>
            <person name="Myers J."/>
            <person name="Bonds A."/>
            <person name="Quandt C.A."/>
            <person name="Barry K."/>
            <person name="Liu P."/>
            <person name="Grigoriev I."/>
            <person name="Longcore J.E."/>
            <person name="James T.Y."/>
        </authorList>
    </citation>
    <scope>NUCLEOTIDE SEQUENCE</scope>
    <source>
        <strain evidence="2">JEL0476</strain>
    </source>
</reference>
<dbReference type="AlphaFoldDB" id="A0AAD5XXP4"/>
<proteinExistence type="predicted"/>
<evidence type="ECO:0000313" key="2">
    <source>
        <dbReference type="EMBL" id="KAJ3213748.1"/>
    </source>
</evidence>
<feature type="non-terminal residue" evidence="2">
    <location>
        <position position="1"/>
    </location>
</feature>
<feature type="transmembrane region" description="Helical" evidence="1">
    <location>
        <begin position="22"/>
        <end position="42"/>
    </location>
</feature>
<name>A0AAD5XXP4_9FUNG</name>
<comment type="caution">
    <text evidence="2">The sequence shown here is derived from an EMBL/GenBank/DDBJ whole genome shotgun (WGS) entry which is preliminary data.</text>
</comment>
<keyword evidence="1" id="KW-0472">Membrane</keyword>
<dbReference type="Proteomes" id="UP001211065">
    <property type="component" value="Unassembled WGS sequence"/>
</dbReference>
<organism evidence="2 3">
    <name type="scientific">Clydaea vesicula</name>
    <dbReference type="NCBI Taxonomy" id="447962"/>
    <lineage>
        <taxon>Eukaryota</taxon>
        <taxon>Fungi</taxon>
        <taxon>Fungi incertae sedis</taxon>
        <taxon>Chytridiomycota</taxon>
        <taxon>Chytridiomycota incertae sedis</taxon>
        <taxon>Chytridiomycetes</taxon>
        <taxon>Lobulomycetales</taxon>
        <taxon>Lobulomycetaceae</taxon>
        <taxon>Clydaea</taxon>
    </lineage>
</organism>
<keyword evidence="1" id="KW-1133">Transmembrane helix</keyword>
<accession>A0AAD5XXP4</accession>
<protein>
    <submittedName>
        <fullName evidence="2">Uncharacterized protein</fullName>
    </submittedName>
</protein>
<keyword evidence="3" id="KW-1185">Reference proteome</keyword>
<gene>
    <name evidence="2" type="ORF">HK099_007195</name>
</gene>
<keyword evidence="1" id="KW-0812">Transmembrane</keyword>
<dbReference type="EMBL" id="JADGJW010000679">
    <property type="protein sequence ID" value="KAJ3213748.1"/>
    <property type="molecule type" value="Genomic_DNA"/>
</dbReference>